<dbReference type="GO" id="GO:0003743">
    <property type="term" value="F:translation initiation factor activity"/>
    <property type="evidence" value="ECO:0007669"/>
    <property type="project" value="UniProtKB-KW"/>
</dbReference>
<dbReference type="EMBL" id="CATOUU010000171">
    <property type="protein sequence ID" value="CAI9919266.1"/>
    <property type="molecule type" value="Genomic_DNA"/>
</dbReference>
<reference evidence="4 5" key="2">
    <citation type="submission" date="2024-07" db="EMBL/GenBank/DDBJ databases">
        <authorList>
            <person name="Akdeniz Z."/>
        </authorList>
    </citation>
    <scope>NUCLEOTIDE SEQUENCE [LARGE SCALE GENOMIC DNA]</scope>
</reference>
<dbReference type="InterPro" id="IPR042529">
    <property type="entry name" value="IF_2B-like_C"/>
</dbReference>
<dbReference type="InterPro" id="IPR037171">
    <property type="entry name" value="NagB/RpiA_transferase-like"/>
</dbReference>
<keyword evidence="3" id="KW-0396">Initiation factor</keyword>
<comment type="caution">
    <text evidence="3">The sequence shown here is derived from an EMBL/GenBank/DDBJ whole genome shotgun (WGS) entry which is preliminary data.</text>
</comment>
<dbReference type="AlphaFoldDB" id="A0AA86NHC4"/>
<evidence type="ECO:0000313" key="3">
    <source>
        <dbReference type="EMBL" id="CAI9919266.1"/>
    </source>
</evidence>
<sequence length="333" mass="38867">MQQYFIDYDKIQNQVNQITSLIQKNQQDNILQQYAHLFVDLCKLAIEQFHSTEIYNLAHYLQQRSDEFYILAPQILLVNSISEHCLRIVNSILLHKQQAIDLFEQCPKDLRPVYITYDSFTKQKNNLIFKLNEVVLLENKVDEKVVERALQFLRPKTTSTSQTPMNVFCVGVSKFFISLLERSNSHFILPECYPFNHGQKQKSLFQNHRLTNYELIADTSAPIFIQNCSCLLFEPIVIHTNGQCLVDSNTQTFIYLANFYKIPVYGLFRTYQFSNKTIKANLTNPELLEADFDQFGEADVFVVQNLVVEPEQVELYVCEKGIYAPEVVFRVLE</sequence>
<keyword evidence="3" id="KW-0648">Protein biosynthesis</keyword>
<name>A0AA86NHC4_9EUKA</name>
<evidence type="ECO:0000256" key="2">
    <source>
        <dbReference type="RuleBase" id="RU003814"/>
    </source>
</evidence>
<comment type="similarity">
    <text evidence="1 2">Belongs to the eIF-2B alpha/beta/delta subunits family.</text>
</comment>
<evidence type="ECO:0000313" key="5">
    <source>
        <dbReference type="Proteomes" id="UP001642409"/>
    </source>
</evidence>
<reference evidence="3" key="1">
    <citation type="submission" date="2023-06" db="EMBL/GenBank/DDBJ databases">
        <authorList>
            <person name="Kurt Z."/>
        </authorList>
    </citation>
    <scope>NUCLEOTIDE SEQUENCE</scope>
</reference>
<dbReference type="Pfam" id="PF01008">
    <property type="entry name" value="IF-2B"/>
    <property type="match status" value="1"/>
</dbReference>
<dbReference type="EMBL" id="CAXDID020000008">
    <property type="protein sequence ID" value="CAL5977794.1"/>
    <property type="molecule type" value="Genomic_DNA"/>
</dbReference>
<gene>
    <name evidence="4" type="ORF">HINF_LOCUS4477</name>
    <name evidence="3" type="ORF">HINF_LOCUS6911</name>
</gene>
<keyword evidence="5" id="KW-1185">Reference proteome</keyword>
<protein>
    <submittedName>
        <fullName evidence="3">Translation initiation factor</fullName>
    </submittedName>
    <submittedName>
        <fullName evidence="4">Translation_initiation factor</fullName>
    </submittedName>
</protein>
<organism evidence="3">
    <name type="scientific">Hexamita inflata</name>
    <dbReference type="NCBI Taxonomy" id="28002"/>
    <lineage>
        <taxon>Eukaryota</taxon>
        <taxon>Metamonada</taxon>
        <taxon>Diplomonadida</taxon>
        <taxon>Hexamitidae</taxon>
        <taxon>Hexamitinae</taxon>
        <taxon>Hexamita</taxon>
    </lineage>
</organism>
<evidence type="ECO:0000313" key="4">
    <source>
        <dbReference type="EMBL" id="CAL5977794.1"/>
    </source>
</evidence>
<proteinExistence type="inferred from homology"/>
<dbReference type="Gene3D" id="3.40.50.10470">
    <property type="entry name" value="Translation initiation factor eif-2b, domain 2"/>
    <property type="match status" value="1"/>
</dbReference>
<evidence type="ECO:0000256" key="1">
    <source>
        <dbReference type="ARBA" id="ARBA00007251"/>
    </source>
</evidence>
<accession>A0AA86NHC4</accession>
<dbReference type="InterPro" id="IPR000649">
    <property type="entry name" value="IF-2B-related"/>
</dbReference>
<dbReference type="SUPFAM" id="SSF100950">
    <property type="entry name" value="NagB/RpiA/CoA transferase-like"/>
    <property type="match status" value="1"/>
</dbReference>
<dbReference type="Proteomes" id="UP001642409">
    <property type="component" value="Unassembled WGS sequence"/>
</dbReference>